<keyword evidence="5 6" id="KW-0472">Membrane</keyword>
<feature type="transmembrane region" description="Helical" evidence="6">
    <location>
        <begin position="55"/>
        <end position="76"/>
    </location>
</feature>
<gene>
    <name evidence="7" type="ORF">ENO04_02885</name>
</gene>
<organism evidence="7">
    <name type="scientific">Fervidicoccus fontis</name>
    <dbReference type="NCBI Taxonomy" id="683846"/>
    <lineage>
        <taxon>Archaea</taxon>
        <taxon>Thermoproteota</taxon>
        <taxon>Thermoprotei</taxon>
        <taxon>Fervidicoccales</taxon>
        <taxon>Fervidicoccaceae</taxon>
        <taxon>Fervidicoccus</taxon>
    </lineage>
</organism>
<feature type="transmembrane region" description="Helical" evidence="6">
    <location>
        <begin position="224"/>
        <end position="243"/>
    </location>
</feature>
<dbReference type="PANTHER" id="PTHR43370">
    <property type="entry name" value="SUGAR ABC TRANSPORTER INTEGRAL MEMBRANE PROTEIN-RELATED"/>
    <property type="match status" value="1"/>
</dbReference>
<evidence type="ECO:0000256" key="2">
    <source>
        <dbReference type="ARBA" id="ARBA00022475"/>
    </source>
</evidence>
<keyword evidence="3 6" id="KW-0812">Transmembrane</keyword>
<dbReference type="EMBL" id="DSDY01000095">
    <property type="protein sequence ID" value="HDS10555.1"/>
    <property type="molecule type" value="Genomic_DNA"/>
</dbReference>
<evidence type="ECO:0000256" key="1">
    <source>
        <dbReference type="ARBA" id="ARBA00004651"/>
    </source>
</evidence>
<proteinExistence type="predicted"/>
<dbReference type="Pfam" id="PF02653">
    <property type="entry name" value="BPD_transp_2"/>
    <property type="match status" value="1"/>
</dbReference>
<evidence type="ECO:0000256" key="6">
    <source>
        <dbReference type="SAM" id="Phobius"/>
    </source>
</evidence>
<evidence type="ECO:0000313" key="7">
    <source>
        <dbReference type="EMBL" id="HDS10555.1"/>
    </source>
</evidence>
<keyword evidence="4 6" id="KW-1133">Transmembrane helix</keyword>
<comment type="caution">
    <text evidence="7">The sequence shown here is derived from an EMBL/GenBank/DDBJ whole genome shotgun (WGS) entry which is preliminary data.</text>
</comment>
<reference evidence="7" key="1">
    <citation type="journal article" date="2020" name="mSystems">
        <title>Genome- and Community-Level Interaction Insights into Carbon Utilization and Element Cycling Functions of Hydrothermarchaeota in Hydrothermal Sediment.</title>
        <authorList>
            <person name="Zhou Z."/>
            <person name="Liu Y."/>
            <person name="Xu W."/>
            <person name="Pan J."/>
            <person name="Luo Z.H."/>
            <person name="Li M."/>
        </authorList>
    </citation>
    <scope>NUCLEOTIDE SEQUENCE [LARGE SCALE GENOMIC DNA]</scope>
    <source>
        <strain evidence="7">SpSt-123</strain>
    </source>
</reference>
<evidence type="ECO:0000256" key="4">
    <source>
        <dbReference type="ARBA" id="ARBA00022989"/>
    </source>
</evidence>
<feature type="transmembrane region" description="Helical" evidence="6">
    <location>
        <begin position="126"/>
        <end position="145"/>
    </location>
</feature>
<dbReference type="GO" id="GO:0005886">
    <property type="term" value="C:plasma membrane"/>
    <property type="evidence" value="ECO:0007669"/>
    <property type="project" value="UniProtKB-SubCell"/>
</dbReference>
<feature type="transmembrane region" description="Helical" evidence="6">
    <location>
        <begin position="175"/>
        <end position="194"/>
    </location>
</feature>
<dbReference type="InterPro" id="IPR001851">
    <property type="entry name" value="ABC_transp_permease"/>
</dbReference>
<sequence>MIVEELFESFFLFLLLAAVGDIIVERSGVLNLGIDGFITLSFALCYSATIAYGPVASLVLVLVAGALYALLIALFVNLLHSSHVLTGLVTNMVFYGLSVLIGYWGLDLATERGVPRTLSISTPLDWRTVLALSILAVSATWVFLYRTRIGTAVRACGYNPRSADYLGVNVWRTRLLSLVLGYIIIALGGYVYVLFYSKAWTPYIGMGYGFLALALAISSLWHPLLIALPTVIFSYLLRSLYVYQLEYGISQYILSMIPYLASIIFITAVIASPLGKKLPIPKALGEIYYKEERAA</sequence>
<feature type="transmembrane region" description="Helical" evidence="6">
    <location>
        <begin position="249"/>
        <end position="271"/>
    </location>
</feature>
<comment type="subcellular location">
    <subcellularLocation>
        <location evidence="1">Cell membrane</location>
        <topology evidence="1">Multi-pass membrane protein</topology>
    </subcellularLocation>
</comment>
<feature type="transmembrane region" description="Helical" evidence="6">
    <location>
        <begin position="6"/>
        <end position="24"/>
    </location>
</feature>
<dbReference type="AlphaFoldDB" id="A0A7C1E3W5"/>
<evidence type="ECO:0000256" key="5">
    <source>
        <dbReference type="ARBA" id="ARBA00023136"/>
    </source>
</evidence>
<protein>
    <submittedName>
        <fullName evidence="7">ABC transporter permease</fullName>
    </submittedName>
</protein>
<accession>A0A7C1E3W5</accession>
<feature type="transmembrane region" description="Helical" evidence="6">
    <location>
        <begin position="29"/>
        <end position="49"/>
    </location>
</feature>
<name>A0A7C1E3W5_9CREN</name>
<dbReference type="CDD" id="cd06580">
    <property type="entry name" value="TM_PBP1_transp_TpRbsC_like"/>
    <property type="match status" value="1"/>
</dbReference>
<dbReference type="GO" id="GO:0022857">
    <property type="term" value="F:transmembrane transporter activity"/>
    <property type="evidence" value="ECO:0007669"/>
    <property type="project" value="InterPro"/>
</dbReference>
<keyword evidence="2" id="KW-1003">Cell membrane</keyword>
<feature type="transmembrane region" description="Helical" evidence="6">
    <location>
        <begin position="88"/>
        <end position="106"/>
    </location>
</feature>
<evidence type="ECO:0000256" key="3">
    <source>
        <dbReference type="ARBA" id="ARBA00022692"/>
    </source>
</evidence>
<dbReference type="PANTHER" id="PTHR43370:SF1">
    <property type="entry name" value="GUANOSINE ABC TRANSPORTER PERMEASE PROTEIN NUPQ"/>
    <property type="match status" value="1"/>
</dbReference>